<gene>
    <name evidence="2" type="ORF">HELGO_WM14896</name>
</gene>
<dbReference type="GO" id="GO:0005975">
    <property type="term" value="P:carbohydrate metabolic process"/>
    <property type="evidence" value="ECO:0007669"/>
    <property type="project" value="InterPro"/>
</dbReference>
<organism evidence="2">
    <name type="scientific">uncultured Sulfurovum sp</name>
    <dbReference type="NCBI Taxonomy" id="269237"/>
    <lineage>
        <taxon>Bacteria</taxon>
        <taxon>Pseudomonadati</taxon>
        <taxon>Campylobacterota</taxon>
        <taxon>Epsilonproteobacteria</taxon>
        <taxon>Campylobacterales</taxon>
        <taxon>Sulfurovaceae</taxon>
        <taxon>Sulfurovum</taxon>
        <taxon>environmental samples</taxon>
    </lineage>
</organism>
<dbReference type="SUPFAM" id="SSF48208">
    <property type="entry name" value="Six-hairpin glycosidases"/>
    <property type="match status" value="1"/>
</dbReference>
<sequence>MKVEYIKNYLLSESLATYDPYDVWKTSWGAKIKQLYYYNKYLGLLPAGLLTIFDFYINNKKRYAYHKQEYPIVRAQAAISLLNLYEKEKDTEYLSYAKKHIDWLLENASTGYSGYCWGMNYDWVYSADEYYDKNTPFSTHTPYPLEALIQYYHITKEEEILKVIKSLFLFLENDLQVMYEDDETLTLSYGVEKDRIVTNANSYSMYMYALLLEFFPEKQVYIKRKISKLYNFICSVQQENGSWLYSPYEEDTFIDCFHSAIVLKNIIKSNILVNLNSQSVVEQGYEYILNNFMDREYKLCKRFSVSNKMSLIKFDLYDNAEVLNLAILQEDETTIVELSSAIEKYFVNEKEEIASTLDLFNYQKNFNHLRWAVVPYLNTLSKLEVH</sequence>
<feature type="transmembrane region" description="Helical" evidence="1">
    <location>
        <begin position="41"/>
        <end position="57"/>
    </location>
</feature>
<evidence type="ECO:0000256" key="1">
    <source>
        <dbReference type="SAM" id="Phobius"/>
    </source>
</evidence>
<evidence type="ECO:0000313" key="2">
    <source>
        <dbReference type="EMBL" id="CAA6807595.1"/>
    </source>
</evidence>
<keyword evidence="1" id="KW-0812">Transmembrane</keyword>
<dbReference type="Gene3D" id="1.50.10.20">
    <property type="match status" value="1"/>
</dbReference>
<name>A0A6S6SCE2_9BACT</name>
<dbReference type="EMBL" id="CACVAR010000166">
    <property type="protein sequence ID" value="CAA6807595.1"/>
    <property type="molecule type" value="Genomic_DNA"/>
</dbReference>
<accession>A0A6S6SCE2</accession>
<keyword evidence="1" id="KW-1133">Transmembrane helix</keyword>
<dbReference type="AlphaFoldDB" id="A0A6S6SCE2"/>
<protein>
    <recommendedName>
        <fullName evidence="3">D-glucuronyl C5-epimerase C-terminal domain-containing protein</fullName>
    </recommendedName>
</protein>
<proteinExistence type="predicted"/>
<dbReference type="InterPro" id="IPR008928">
    <property type="entry name" value="6-hairpin_glycosidase_sf"/>
</dbReference>
<evidence type="ECO:0008006" key="3">
    <source>
        <dbReference type="Google" id="ProtNLM"/>
    </source>
</evidence>
<reference evidence="2" key="1">
    <citation type="submission" date="2020-01" db="EMBL/GenBank/DDBJ databases">
        <authorList>
            <person name="Meier V. D."/>
            <person name="Meier V D."/>
        </authorList>
    </citation>
    <scope>NUCLEOTIDE SEQUENCE</scope>
    <source>
        <strain evidence="2">HLG_WM_MAG_03</strain>
    </source>
</reference>
<keyword evidence="1" id="KW-0472">Membrane</keyword>